<dbReference type="Pfam" id="PF00202">
    <property type="entry name" value="Aminotran_3"/>
    <property type="match status" value="1"/>
</dbReference>
<dbReference type="RefSeq" id="WP_084069649.1">
    <property type="nucleotide sequence ID" value="NZ_FWXY01000012.1"/>
</dbReference>
<dbReference type="InterPro" id="IPR049704">
    <property type="entry name" value="Aminotrans_3_PPA_site"/>
</dbReference>
<dbReference type="InterPro" id="IPR015421">
    <property type="entry name" value="PyrdxlP-dep_Trfase_major"/>
</dbReference>
<dbReference type="STRING" id="1121400.SAMN02746065_11234"/>
<gene>
    <name evidence="11" type="ORF">SAMN02746065_11234</name>
</gene>
<dbReference type="PROSITE" id="PS00600">
    <property type="entry name" value="AA_TRANSFER_CLASS_3"/>
    <property type="match status" value="1"/>
</dbReference>
<keyword evidence="11" id="KW-0808">Transferase</keyword>
<comment type="catalytic activity">
    <reaction evidence="6">
        <text>taurine + pyruvate = sulfoacetaldehyde + L-alanine</text>
        <dbReference type="Rhea" id="RHEA:10420"/>
        <dbReference type="ChEBI" id="CHEBI:15361"/>
        <dbReference type="ChEBI" id="CHEBI:57972"/>
        <dbReference type="ChEBI" id="CHEBI:58246"/>
        <dbReference type="ChEBI" id="CHEBI:507393"/>
        <dbReference type="EC" id="2.6.1.77"/>
    </reaction>
    <physiologicalReaction direction="left-to-right" evidence="6">
        <dbReference type="Rhea" id="RHEA:10421"/>
    </physiologicalReaction>
</comment>
<reference evidence="11 12" key="1">
    <citation type="submission" date="2017-04" db="EMBL/GenBank/DDBJ databases">
        <authorList>
            <person name="Afonso C.L."/>
            <person name="Miller P.J."/>
            <person name="Scott M.A."/>
            <person name="Spackman E."/>
            <person name="Goraichik I."/>
            <person name="Dimitrov K.M."/>
            <person name="Suarez D.L."/>
            <person name="Swayne D.E."/>
        </authorList>
    </citation>
    <scope>NUCLEOTIDE SEQUENCE [LARGE SCALE GENOMIC DNA]</scope>
    <source>
        <strain evidence="11 12">DSM 3385</strain>
    </source>
</reference>
<evidence type="ECO:0000256" key="1">
    <source>
        <dbReference type="ARBA" id="ARBA00001933"/>
    </source>
</evidence>
<dbReference type="GO" id="GO:0031299">
    <property type="term" value="F:taurine-pyruvate aminotransferase activity"/>
    <property type="evidence" value="ECO:0007669"/>
    <property type="project" value="UniProtKB-EC"/>
</dbReference>
<evidence type="ECO:0000313" key="11">
    <source>
        <dbReference type="EMBL" id="SMC83925.1"/>
    </source>
</evidence>
<evidence type="ECO:0000313" key="12">
    <source>
        <dbReference type="Proteomes" id="UP000192418"/>
    </source>
</evidence>
<dbReference type="EMBL" id="FWXY01000012">
    <property type="protein sequence ID" value="SMC83925.1"/>
    <property type="molecule type" value="Genomic_DNA"/>
</dbReference>
<dbReference type="Gene3D" id="3.90.1150.10">
    <property type="entry name" value="Aspartate Aminotransferase, domain 1"/>
    <property type="match status" value="1"/>
</dbReference>
<keyword evidence="12" id="KW-1185">Reference proteome</keyword>
<dbReference type="GO" id="GO:0005829">
    <property type="term" value="C:cytosol"/>
    <property type="evidence" value="ECO:0007669"/>
    <property type="project" value="TreeGrafter"/>
</dbReference>
<dbReference type="CDD" id="cd00610">
    <property type="entry name" value="OAT_like"/>
    <property type="match status" value="1"/>
</dbReference>
<evidence type="ECO:0000256" key="8">
    <source>
        <dbReference type="ARBA" id="ARBA00074603"/>
    </source>
</evidence>
<evidence type="ECO:0000256" key="4">
    <source>
        <dbReference type="ARBA" id="ARBA00022898"/>
    </source>
</evidence>
<evidence type="ECO:0000256" key="10">
    <source>
        <dbReference type="RuleBase" id="RU003560"/>
    </source>
</evidence>
<dbReference type="Gene3D" id="3.40.640.10">
    <property type="entry name" value="Type I PLP-dependent aspartate aminotransferase-like (Major domain)"/>
    <property type="match status" value="1"/>
</dbReference>
<dbReference type="PANTHER" id="PTHR43094:SF1">
    <property type="entry name" value="AMINOTRANSFERASE CLASS-III"/>
    <property type="match status" value="1"/>
</dbReference>
<protein>
    <recommendedName>
        <fullName evidence="8">Taurine--pyruvate aminotransferase</fullName>
        <ecNumber evidence="7">2.6.1.77</ecNumber>
    </recommendedName>
    <alternativeName>
        <fullName evidence="9">Taurine:pyruvate aminotransferase</fullName>
    </alternativeName>
</protein>
<dbReference type="GO" id="GO:0030170">
    <property type="term" value="F:pyridoxal phosphate binding"/>
    <property type="evidence" value="ECO:0007669"/>
    <property type="project" value="InterPro"/>
</dbReference>
<keyword evidence="5 11" id="KW-0670">Pyruvate</keyword>
<sequence length="467" mass="51728">MGTTTDWLEYDVEEMVKGDKESLWHHLKPHKCFEQQEQMIIVEGKGLRVTDIRGKEYLDATSGGVWSVMVGYGRDSIAEAVCAQLKKMPYFAGVFGNVPSIKFANKLLEKLPRLQKVYFSNSGSEANEKAFKIVRQASKIDPARKGKEKILYRDRDYHGTTIAALSATGQFERKNDFGPFVPGFVEVPQCLCYRCNYNKTYPECNMECAHAVEDVILKEGPETVGALIVEPITAGGGILPPVKEYYPIVQDICKKYGVWLIMDEVVCGFGRTGEFWGHSHYDVDPDMVTMAKGLASSYEALSATVVKQEIYDIFLNDPANAETRMNYFRDISTYGGCTSAMTAALESTRIIEDENLVENSKEVGVYLLEQLKTLKDLPVVGDVRGVGLFCGIEFVKDQESNTPITEGEMGALMGNVMGQGVIVGRTNSSLPGMNTIMNFAPCLTITKEEVDEIVAAVRAAIKKTFSC</sequence>
<accession>A0A1W2CFA7</accession>
<dbReference type="PIRSF" id="PIRSF000521">
    <property type="entry name" value="Transaminase_4ab_Lys_Orn"/>
    <property type="match status" value="1"/>
</dbReference>
<proteinExistence type="inferred from homology"/>
<dbReference type="OrthoDB" id="9801834at2"/>
<keyword evidence="4 10" id="KW-0663">Pyridoxal phosphate</keyword>
<dbReference type="SUPFAM" id="SSF53383">
    <property type="entry name" value="PLP-dependent transferases"/>
    <property type="match status" value="1"/>
</dbReference>
<comment type="similarity">
    <text evidence="2 10">Belongs to the class-III pyridoxal-phosphate-dependent aminotransferase family.</text>
</comment>
<dbReference type="FunFam" id="3.40.640.10:FF:000004">
    <property type="entry name" value="Acetylornithine aminotransferase"/>
    <property type="match status" value="1"/>
</dbReference>
<evidence type="ECO:0000256" key="6">
    <source>
        <dbReference type="ARBA" id="ARBA00052998"/>
    </source>
</evidence>
<evidence type="ECO:0000256" key="2">
    <source>
        <dbReference type="ARBA" id="ARBA00008954"/>
    </source>
</evidence>
<dbReference type="AlphaFoldDB" id="A0A1W2CFA7"/>
<dbReference type="EC" id="2.6.1.77" evidence="7"/>
<dbReference type="InterPro" id="IPR015422">
    <property type="entry name" value="PyrdxlP-dep_Trfase_small"/>
</dbReference>
<dbReference type="Proteomes" id="UP000192418">
    <property type="component" value="Unassembled WGS sequence"/>
</dbReference>
<organism evidence="11 12">
    <name type="scientific">Desulfocicer vacuolatum DSM 3385</name>
    <dbReference type="NCBI Taxonomy" id="1121400"/>
    <lineage>
        <taxon>Bacteria</taxon>
        <taxon>Pseudomonadati</taxon>
        <taxon>Thermodesulfobacteriota</taxon>
        <taxon>Desulfobacteria</taxon>
        <taxon>Desulfobacterales</taxon>
        <taxon>Desulfobacteraceae</taxon>
        <taxon>Desulfocicer</taxon>
    </lineage>
</organism>
<comment type="cofactor">
    <cofactor evidence="1">
        <name>pyridoxal 5'-phosphate</name>
        <dbReference type="ChEBI" id="CHEBI:597326"/>
    </cofactor>
</comment>
<dbReference type="InterPro" id="IPR015424">
    <property type="entry name" value="PyrdxlP-dep_Trfase"/>
</dbReference>
<evidence type="ECO:0000256" key="5">
    <source>
        <dbReference type="ARBA" id="ARBA00023317"/>
    </source>
</evidence>
<dbReference type="InterPro" id="IPR005814">
    <property type="entry name" value="Aminotrans_3"/>
</dbReference>
<evidence type="ECO:0000256" key="9">
    <source>
        <dbReference type="ARBA" id="ARBA00078212"/>
    </source>
</evidence>
<evidence type="ECO:0000256" key="7">
    <source>
        <dbReference type="ARBA" id="ARBA00067057"/>
    </source>
</evidence>
<name>A0A1W2CFA7_9BACT</name>
<keyword evidence="3 11" id="KW-0032">Aminotransferase</keyword>
<evidence type="ECO:0000256" key="3">
    <source>
        <dbReference type="ARBA" id="ARBA00022576"/>
    </source>
</evidence>
<dbReference type="PANTHER" id="PTHR43094">
    <property type="entry name" value="AMINOTRANSFERASE"/>
    <property type="match status" value="1"/>
</dbReference>